<comment type="caution">
    <text evidence="2">The sequence shown here is derived from an EMBL/GenBank/DDBJ whole genome shotgun (WGS) entry which is preliminary data.</text>
</comment>
<accession>A0A4U5W7W4</accession>
<proteinExistence type="predicted"/>
<dbReference type="RefSeq" id="WP_137311328.1">
    <property type="nucleotide sequence ID" value="NZ_SZNQ01000003.1"/>
</dbReference>
<organism evidence="2 3">
    <name type="scientific">Streptomyces lasalocidi</name>
    <name type="common">Streptomyces lasaliensis</name>
    <dbReference type="NCBI Taxonomy" id="324833"/>
    <lineage>
        <taxon>Bacteria</taxon>
        <taxon>Bacillati</taxon>
        <taxon>Actinomycetota</taxon>
        <taxon>Actinomycetes</taxon>
        <taxon>Kitasatosporales</taxon>
        <taxon>Streptomycetaceae</taxon>
        <taxon>Streptomyces</taxon>
    </lineage>
</organism>
<feature type="region of interest" description="Disordered" evidence="1">
    <location>
        <begin position="1"/>
        <end position="20"/>
    </location>
</feature>
<reference evidence="2 3" key="1">
    <citation type="submission" date="2019-04" db="EMBL/GenBank/DDBJ databases">
        <title>Streptomyces lasaliensis sp. nov., an Actinomycete isolated from soil which produces the polyether antibiotic lasalocid.</title>
        <authorList>
            <person name="Erwin G."/>
            <person name="Haber C."/>
        </authorList>
    </citation>
    <scope>NUCLEOTIDE SEQUENCE [LARGE SCALE GENOMIC DNA]</scope>
    <source>
        <strain evidence="2 3">X-537</strain>
    </source>
</reference>
<evidence type="ECO:0000313" key="3">
    <source>
        <dbReference type="Proteomes" id="UP000305929"/>
    </source>
</evidence>
<evidence type="ECO:0000313" key="2">
    <source>
        <dbReference type="EMBL" id="TKS96225.1"/>
    </source>
</evidence>
<gene>
    <name evidence="2" type="ORF">E4U91_36515</name>
</gene>
<dbReference type="EMBL" id="SZNQ01000003">
    <property type="protein sequence ID" value="TKS96225.1"/>
    <property type="molecule type" value="Genomic_DNA"/>
</dbReference>
<evidence type="ECO:0008006" key="4">
    <source>
        <dbReference type="Google" id="ProtNLM"/>
    </source>
</evidence>
<protein>
    <recommendedName>
        <fullName evidence="4">DNA primase/polymerase bifunctional N-terminal domain-containing protein</fullName>
    </recommendedName>
</protein>
<dbReference type="Proteomes" id="UP000305929">
    <property type="component" value="Unassembled WGS sequence"/>
</dbReference>
<sequence>MTTPRTPAPAPAETPPGVSVHPGAYRRLATEHWLLSTLPTSQARAKARCQWSEHGLAMLPLGGLMSAVRIPAAMVQALARKTSLPATDTFLAHALKGGPVICAMHGGRRYYVLVPGRVPQTRHDLVAQWARQDIECLGRGAYLGVPPPDQDHYAPATQASYWSVPMESAGALCLPRTVAQFISAGGHALGQPGVESGA</sequence>
<dbReference type="AlphaFoldDB" id="A0A4U5W7W4"/>
<evidence type="ECO:0000256" key="1">
    <source>
        <dbReference type="SAM" id="MobiDB-lite"/>
    </source>
</evidence>
<keyword evidence="3" id="KW-1185">Reference proteome</keyword>
<dbReference type="OrthoDB" id="4232363at2"/>
<name>A0A4U5W7W4_STRLS</name>
<feature type="compositionally biased region" description="Pro residues" evidence="1">
    <location>
        <begin position="1"/>
        <end position="14"/>
    </location>
</feature>